<dbReference type="InterPro" id="IPR036291">
    <property type="entry name" value="NAD(P)-bd_dom_sf"/>
</dbReference>
<dbReference type="PANTHER" id="PTHR11092:SF0">
    <property type="entry name" value="EPIMERASE FAMILY PROTEIN SDR39U1"/>
    <property type="match status" value="1"/>
</dbReference>
<evidence type="ECO:0000313" key="4">
    <source>
        <dbReference type="Proteomes" id="UP000275069"/>
    </source>
</evidence>
<evidence type="ECO:0000313" key="3">
    <source>
        <dbReference type="EMBL" id="AYG04894.1"/>
    </source>
</evidence>
<dbReference type="AlphaFoldDB" id="A0A387BS39"/>
<organism evidence="3 4">
    <name type="scientific">Gryllotalpicola protaetiae</name>
    <dbReference type="NCBI Taxonomy" id="2419771"/>
    <lineage>
        <taxon>Bacteria</taxon>
        <taxon>Bacillati</taxon>
        <taxon>Actinomycetota</taxon>
        <taxon>Actinomycetes</taxon>
        <taxon>Micrococcales</taxon>
        <taxon>Microbacteriaceae</taxon>
        <taxon>Gryllotalpicola</taxon>
    </lineage>
</organism>
<protein>
    <submittedName>
        <fullName evidence="3">DUF1731 domain-containing protein</fullName>
    </submittedName>
</protein>
<name>A0A387BS39_9MICO</name>
<gene>
    <name evidence="3" type="ORF">D7I44_16085</name>
</gene>
<dbReference type="Gene3D" id="3.40.50.720">
    <property type="entry name" value="NAD(P)-binding Rossmann-like Domain"/>
    <property type="match status" value="1"/>
</dbReference>
<feature type="domain" description="NAD-dependent epimerase/dehydratase" evidence="1">
    <location>
        <begin position="5"/>
        <end position="124"/>
    </location>
</feature>
<keyword evidence="4" id="KW-1185">Reference proteome</keyword>
<dbReference type="PANTHER" id="PTHR11092">
    <property type="entry name" value="SUGAR NUCLEOTIDE EPIMERASE RELATED"/>
    <property type="match status" value="1"/>
</dbReference>
<evidence type="ECO:0000259" key="1">
    <source>
        <dbReference type="Pfam" id="PF01370"/>
    </source>
</evidence>
<dbReference type="Proteomes" id="UP000275069">
    <property type="component" value="Chromosome"/>
</dbReference>
<proteinExistence type="predicted"/>
<dbReference type="SUPFAM" id="SSF51735">
    <property type="entry name" value="NAD(P)-binding Rossmann-fold domains"/>
    <property type="match status" value="1"/>
</dbReference>
<dbReference type="InterPro" id="IPR001509">
    <property type="entry name" value="Epimerase_deHydtase"/>
</dbReference>
<dbReference type="EMBL" id="CP032624">
    <property type="protein sequence ID" value="AYG04894.1"/>
    <property type="molecule type" value="Genomic_DNA"/>
</dbReference>
<dbReference type="KEGG" id="gry:D7I44_16085"/>
<dbReference type="OrthoDB" id="9801773at2"/>
<accession>A0A387BS39</accession>
<dbReference type="Pfam" id="PF08338">
    <property type="entry name" value="DUF1731"/>
    <property type="match status" value="1"/>
</dbReference>
<feature type="domain" description="DUF1731" evidence="2">
    <location>
        <begin position="281"/>
        <end position="315"/>
    </location>
</feature>
<dbReference type="Pfam" id="PF01370">
    <property type="entry name" value="Epimerase"/>
    <property type="match status" value="1"/>
</dbReference>
<evidence type="ECO:0000259" key="2">
    <source>
        <dbReference type="Pfam" id="PF08338"/>
    </source>
</evidence>
<dbReference type="InterPro" id="IPR013549">
    <property type="entry name" value="DUF1731"/>
</dbReference>
<dbReference type="RefSeq" id="WP_120790422.1">
    <property type="nucleotide sequence ID" value="NZ_CP032624.1"/>
</dbReference>
<sequence>MSQRVVIGGASGFIGQRLAAAYRADGADVVTVGRAPGEIPWDDAAAITDAVDGAALVVGLSGKSVNSRYTAANRAELVRSRVDTTRALGAAIAASARSTPLWVNASTATIYRHADDRPQTESTGEYGTELFSEDIAKAWEAALFEAELPATRRIPLRITIALGDGSALGPLSLLARVGLGGANHDGWWPATHSRIAARTYLPPRTRAGRQKFSWIHVDDIVGIIRFAQDHPELDGPVIAGSPNPTDNAGFMRELRRTLGVPIGLPSARWMLESASFALRTEAELMLKSRWVLPEKLLAAGYEFRFPELPGALADAVGKHRENAD</sequence>
<reference evidence="3 4" key="1">
    <citation type="submission" date="2018-09" db="EMBL/GenBank/DDBJ databases">
        <title>Genome sequencing of strain 2DFW10M-5.</title>
        <authorList>
            <person name="Heo J."/>
            <person name="Kim S.-J."/>
            <person name="Kwon S.-W."/>
        </authorList>
    </citation>
    <scope>NUCLEOTIDE SEQUENCE [LARGE SCALE GENOMIC DNA]</scope>
    <source>
        <strain evidence="3 4">2DFW10M-5</strain>
    </source>
</reference>